<dbReference type="PROSITE" id="PS00018">
    <property type="entry name" value="EF_HAND_1"/>
    <property type="match status" value="1"/>
</dbReference>
<dbReference type="SUPFAM" id="SSF47090">
    <property type="entry name" value="PGBD-like"/>
    <property type="match status" value="1"/>
</dbReference>
<keyword evidence="3" id="KW-1185">Reference proteome</keyword>
<dbReference type="Proteomes" id="UP001597264">
    <property type="component" value="Unassembled WGS sequence"/>
</dbReference>
<dbReference type="EMBL" id="JBHTLR010000008">
    <property type="protein sequence ID" value="MFD1216795.1"/>
    <property type="molecule type" value="Genomic_DNA"/>
</dbReference>
<dbReference type="InterPro" id="IPR018247">
    <property type="entry name" value="EF_Hand_1_Ca_BS"/>
</dbReference>
<dbReference type="InterPro" id="IPR002048">
    <property type="entry name" value="EF_hand_dom"/>
</dbReference>
<name>A0ABW3UAH5_9GAMM</name>
<dbReference type="SUPFAM" id="SSF53955">
    <property type="entry name" value="Lysozyme-like"/>
    <property type="match status" value="1"/>
</dbReference>
<dbReference type="Gene3D" id="1.10.101.10">
    <property type="entry name" value="PGBD-like superfamily/PGBD"/>
    <property type="match status" value="1"/>
</dbReference>
<dbReference type="InterPro" id="IPR036366">
    <property type="entry name" value="PGBDSf"/>
</dbReference>
<feature type="domain" description="EF-hand" evidence="1">
    <location>
        <begin position="245"/>
        <end position="268"/>
    </location>
</feature>
<evidence type="ECO:0000313" key="2">
    <source>
        <dbReference type="EMBL" id="MFD1216795.1"/>
    </source>
</evidence>
<dbReference type="RefSeq" id="WP_230436924.1">
    <property type="nucleotide sequence ID" value="NZ_CP087715.1"/>
</dbReference>
<accession>A0ABW3UAH5</accession>
<evidence type="ECO:0000313" key="3">
    <source>
        <dbReference type="Proteomes" id="UP001597264"/>
    </source>
</evidence>
<dbReference type="InterPro" id="IPR036365">
    <property type="entry name" value="PGBD-like_sf"/>
</dbReference>
<proteinExistence type="predicted"/>
<protein>
    <recommendedName>
        <fullName evidence="1">EF-hand domain-containing protein</fullName>
    </recommendedName>
</protein>
<dbReference type="InterPro" id="IPR023346">
    <property type="entry name" value="Lysozyme-like_dom_sf"/>
</dbReference>
<reference evidence="3" key="1">
    <citation type="journal article" date="2019" name="Int. J. Syst. Evol. Microbiol.">
        <title>The Global Catalogue of Microorganisms (GCM) 10K type strain sequencing project: providing services to taxonomists for standard genome sequencing and annotation.</title>
        <authorList>
            <consortium name="The Broad Institute Genomics Platform"/>
            <consortium name="The Broad Institute Genome Sequencing Center for Infectious Disease"/>
            <person name="Wu L."/>
            <person name="Ma J."/>
        </authorList>
    </citation>
    <scope>NUCLEOTIDE SEQUENCE [LARGE SCALE GENOMIC DNA]</scope>
    <source>
        <strain evidence="3">CCUG 54356</strain>
    </source>
</reference>
<comment type="caution">
    <text evidence="2">The sequence shown here is derived from an EMBL/GenBank/DDBJ whole genome shotgun (WGS) entry which is preliminary data.</text>
</comment>
<evidence type="ECO:0000259" key="1">
    <source>
        <dbReference type="PROSITE" id="PS50222"/>
    </source>
</evidence>
<dbReference type="PROSITE" id="PS50222">
    <property type="entry name" value="EF_HAND_2"/>
    <property type="match status" value="1"/>
</dbReference>
<sequence>MKDLIKLSGSVGVRGRNFSDDVRLIQALLNRVVRIPWALLAVDGVMGPQTIAHIKNFQRSVVGFSTPDGRIDINGKTWRHLVRLAGESQPAQPRNGPDTNAPPNFSANGKIAWGAKVSTPFKVRVMEICRNLSIAPDFLMACMAFETGETFSPSIKNAAGSGATGLIQFMPRTARDLGTTTEELEKMTAVKQLDYVERYFLPRKGRLKTLEDVYLAILYPAAIGIDPEEALFQRGAKTYEQNSGFDKNKDGKITPAEISIKVRQKYEKGLKEGYFG</sequence>
<gene>
    <name evidence="2" type="ORF">ACFQ2X_09305</name>
</gene>
<organism evidence="2 3">
    <name type="scientific">Microbulbifer celer</name>
    <dbReference type="NCBI Taxonomy" id="435905"/>
    <lineage>
        <taxon>Bacteria</taxon>
        <taxon>Pseudomonadati</taxon>
        <taxon>Pseudomonadota</taxon>
        <taxon>Gammaproteobacteria</taxon>
        <taxon>Cellvibrionales</taxon>
        <taxon>Microbulbiferaceae</taxon>
        <taxon>Microbulbifer</taxon>
    </lineage>
</organism>
<dbReference type="Gene3D" id="1.10.530.10">
    <property type="match status" value="1"/>
</dbReference>